<name>A0AC34RQ18_9BILA</name>
<proteinExistence type="predicted"/>
<protein>
    <submittedName>
        <fullName evidence="2">Uncharacterized protein</fullName>
    </submittedName>
</protein>
<evidence type="ECO:0000313" key="2">
    <source>
        <dbReference type="WBParaSite" id="JU765_v2.g9021.t1"/>
    </source>
</evidence>
<sequence length="499" mass="57475">MQCGNYLEMIKKEIKDFTSYTVFTPLSIGQKAIIYGRYLSSDSIQTLLKLPEYYFPSEIQSNTFNFKINKVIPSYRAIDTYRPQTRLIGIDLGANKIVVSVSRNASTELVKIDQEYSMPSVISFVEDEPIIGNVARKHLTKNPELVLSDLKHLRTHMDGYDWPFGHCIEPKKSTILFQTKSEFKQYSTVEIYQILFQKLKQSASEYQSDLNEGKDVNQAVITVPDFDNELMLEDIFEAAESIQLEILDIITETQADMLYFLSKEMFSKDETVIVVDIGGETSFVGKFSFKKGIRKKHDFLLFCGNTINGTLESQLKELFYERFKIHASFTLEEKLQIEKIKEDFTFKEELLLPATLIKYKVVLTRNWFEKQVLDPILGSLCNQSLTKILKDEIYSSNISKVFLVGGTCRIPYIQKYFKTIFGEEKVVIPDNSQEVRATGALIHGLKVLNGEHQPVFQRKGIKRHLDWDDSEDESTDNEAETDSLLKTGNEPFNFFFSKQ</sequence>
<dbReference type="WBParaSite" id="JU765_v2.g9021.t1">
    <property type="protein sequence ID" value="JU765_v2.g9021.t1"/>
    <property type="gene ID" value="JU765_v2.g9021"/>
</dbReference>
<reference evidence="2" key="1">
    <citation type="submission" date="2022-11" db="UniProtKB">
        <authorList>
            <consortium name="WormBaseParasite"/>
        </authorList>
    </citation>
    <scope>IDENTIFICATION</scope>
</reference>
<dbReference type="Proteomes" id="UP000887576">
    <property type="component" value="Unplaced"/>
</dbReference>
<accession>A0AC34RQ18</accession>
<evidence type="ECO:0000313" key="1">
    <source>
        <dbReference type="Proteomes" id="UP000887576"/>
    </source>
</evidence>
<organism evidence="1 2">
    <name type="scientific">Panagrolaimus sp. JU765</name>
    <dbReference type="NCBI Taxonomy" id="591449"/>
    <lineage>
        <taxon>Eukaryota</taxon>
        <taxon>Metazoa</taxon>
        <taxon>Ecdysozoa</taxon>
        <taxon>Nematoda</taxon>
        <taxon>Chromadorea</taxon>
        <taxon>Rhabditida</taxon>
        <taxon>Tylenchina</taxon>
        <taxon>Panagrolaimomorpha</taxon>
        <taxon>Panagrolaimoidea</taxon>
        <taxon>Panagrolaimidae</taxon>
        <taxon>Panagrolaimus</taxon>
    </lineage>
</organism>